<name>A0AA41V5J1_PAPNU</name>
<dbReference type="AlphaFoldDB" id="A0AA41V5J1"/>
<evidence type="ECO:0000313" key="2">
    <source>
        <dbReference type="EMBL" id="MCL7032837.1"/>
    </source>
</evidence>
<accession>A0AA41V5J1</accession>
<evidence type="ECO:0000313" key="3">
    <source>
        <dbReference type="Proteomes" id="UP001177140"/>
    </source>
</evidence>
<keyword evidence="3" id="KW-1185">Reference proteome</keyword>
<sequence length="77" mass="8878">MEKRSRSEGNASFSNSGQTSCTECSTESDEVAKFETETAEFKSRNFHALFTNTARVYMYSKRIFEDVSFHDCKPQMK</sequence>
<proteinExistence type="predicted"/>
<feature type="non-terminal residue" evidence="2">
    <location>
        <position position="77"/>
    </location>
</feature>
<comment type="caution">
    <text evidence="2">The sequence shown here is derived from an EMBL/GenBank/DDBJ whole genome shotgun (WGS) entry which is preliminary data.</text>
</comment>
<dbReference type="Proteomes" id="UP001177140">
    <property type="component" value="Unassembled WGS sequence"/>
</dbReference>
<feature type="compositionally biased region" description="Polar residues" evidence="1">
    <location>
        <begin position="8"/>
        <end position="23"/>
    </location>
</feature>
<organism evidence="2 3">
    <name type="scientific">Papaver nudicaule</name>
    <name type="common">Iceland poppy</name>
    <dbReference type="NCBI Taxonomy" id="74823"/>
    <lineage>
        <taxon>Eukaryota</taxon>
        <taxon>Viridiplantae</taxon>
        <taxon>Streptophyta</taxon>
        <taxon>Embryophyta</taxon>
        <taxon>Tracheophyta</taxon>
        <taxon>Spermatophyta</taxon>
        <taxon>Magnoliopsida</taxon>
        <taxon>Ranunculales</taxon>
        <taxon>Papaveraceae</taxon>
        <taxon>Papaveroideae</taxon>
        <taxon>Papaver</taxon>
    </lineage>
</organism>
<reference evidence="2" key="1">
    <citation type="submission" date="2022-03" db="EMBL/GenBank/DDBJ databases">
        <title>A functionally conserved STORR gene fusion in Papaver species that diverged 16.8 million years ago.</title>
        <authorList>
            <person name="Catania T."/>
        </authorList>
    </citation>
    <scope>NUCLEOTIDE SEQUENCE</scope>
    <source>
        <strain evidence="2">S-191538</strain>
    </source>
</reference>
<feature type="region of interest" description="Disordered" evidence="1">
    <location>
        <begin position="1"/>
        <end position="23"/>
    </location>
</feature>
<gene>
    <name evidence="2" type="ORF">MKW94_019391</name>
</gene>
<dbReference type="EMBL" id="JAJJMA010127560">
    <property type="protein sequence ID" value="MCL7032837.1"/>
    <property type="molecule type" value="Genomic_DNA"/>
</dbReference>
<protein>
    <submittedName>
        <fullName evidence="2">Uncharacterized protein</fullName>
    </submittedName>
</protein>
<evidence type="ECO:0000256" key="1">
    <source>
        <dbReference type="SAM" id="MobiDB-lite"/>
    </source>
</evidence>